<evidence type="ECO:0000256" key="1">
    <source>
        <dbReference type="SAM" id="MobiDB-lite"/>
    </source>
</evidence>
<proteinExistence type="predicted"/>
<protein>
    <recommendedName>
        <fullName evidence="4">Retrotransposon Copia-like N-terminal domain-containing protein</fullName>
    </recommendedName>
</protein>
<evidence type="ECO:0000313" key="2">
    <source>
        <dbReference type="EMBL" id="CAB4269398.1"/>
    </source>
</evidence>
<accession>A0A6J5U4I5</accession>
<dbReference type="Proteomes" id="UP000507222">
    <property type="component" value="Unassembled WGS sequence"/>
</dbReference>
<evidence type="ECO:0008006" key="4">
    <source>
        <dbReference type="Google" id="ProtNLM"/>
    </source>
</evidence>
<dbReference type="EMBL" id="CAEKDK010000002">
    <property type="protein sequence ID" value="CAB4269398.1"/>
    <property type="molecule type" value="Genomic_DNA"/>
</dbReference>
<sequence>MATAPISSSTSIPSQTSPNLTSSTTTSLSSVVPTTFNISHIFPTPMDRTNYSSWKSQFEDVLERTNLDEIVNLETRPEKKLSDGSVNQVYSQDKLVMSWIKATSSLSVKTLLIPCLSSYEAWTLGEKTSLLFPKPMYDP</sequence>
<name>A0A6J5U4I5_PRUAR</name>
<organism evidence="2 3">
    <name type="scientific">Prunus armeniaca</name>
    <name type="common">Apricot</name>
    <name type="synonym">Armeniaca vulgaris</name>
    <dbReference type="NCBI Taxonomy" id="36596"/>
    <lineage>
        <taxon>Eukaryota</taxon>
        <taxon>Viridiplantae</taxon>
        <taxon>Streptophyta</taxon>
        <taxon>Embryophyta</taxon>
        <taxon>Tracheophyta</taxon>
        <taxon>Spermatophyta</taxon>
        <taxon>Magnoliopsida</taxon>
        <taxon>eudicotyledons</taxon>
        <taxon>Gunneridae</taxon>
        <taxon>Pentapetalae</taxon>
        <taxon>rosids</taxon>
        <taxon>fabids</taxon>
        <taxon>Rosales</taxon>
        <taxon>Rosaceae</taxon>
        <taxon>Amygdaloideae</taxon>
        <taxon>Amygdaleae</taxon>
        <taxon>Prunus</taxon>
    </lineage>
</organism>
<gene>
    <name evidence="2" type="ORF">CURHAP_LOCUS14941</name>
</gene>
<feature type="region of interest" description="Disordered" evidence="1">
    <location>
        <begin position="1"/>
        <end position="27"/>
    </location>
</feature>
<evidence type="ECO:0000313" key="3">
    <source>
        <dbReference type="Proteomes" id="UP000507222"/>
    </source>
</evidence>
<reference evidence="2 3" key="1">
    <citation type="submission" date="2020-05" db="EMBL/GenBank/DDBJ databases">
        <authorList>
            <person name="Campoy J."/>
            <person name="Schneeberger K."/>
            <person name="Spophaly S."/>
        </authorList>
    </citation>
    <scope>NUCLEOTIDE SEQUENCE [LARGE SCALE GENOMIC DNA]</scope>
    <source>
        <strain evidence="2">PruArmRojPasFocal</strain>
    </source>
</reference>
<dbReference type="AlphaFoldDB" id="A0A6J5U4I5"/>